<name>A0A563VLA7_9CYAN</name>
<keyword evidence="12" id="KW-1185">Reference proteome</keyword>
<keyword evidence="9" id="KW-0004">4Fe-4S</keyword>
<keyword evidence="3 9" id="KW-0349">Heme</keyword>
<keyword evidence="6 9" id="KW-0408">Iron</keyword>
<dbReference type="InterPro" id="IPR007197">
    <property type="entry name" value="rSAM"/>
</dbReference>
<evidence type="ECO:0000256" key="8">
    <source>
        <dbReference type="ARBA" id="ARBA00023186"/>
    </source>
</evidence>
<dbReference type="NCBIfam" id="TIGR00539">
    <property type="entry name" value="hemN_rel"/>
    <property type="match status" value="1"/>
</dbReference>
<dbReference type="InterPro" id="IPR034505">
    <property type="entry name" value="Coproporphyrinogen-III_oxidase"/>
</dbReference>
<comment type="subcellular location">
    <subcellularLocation>
        <location evidence="9">Cytoplasm</location>
    </subcellularLocation>
</comment>
<comment type="similarity">
    <text evidence="1">Belongs to the anaerobic coproporphyrinogen-III oxidase family. HemW subfamily.</text>
</comment>
<evidence type="ECO:0000256" key="6">
    <source>
        <dbReference type="ARBA" id="ARBA00023004"/>
    </source>
</evidence>
<dbReference type="GO" id="GO:0005737">
    <property type="term" value="C:cytoplasm"/>
    <property type="evidence" value="ECO:0007669"/>
    <property type="project" value="UniProtKB-SubCell"/>
</dbReference>
<dbReference type="SFLD" id="SFLDG01065">
    <property type="entry name" value="anaerobic_coproporphyrinogen-I"/>
    <property type="match status" value="2"/>
</dbReference>
<dbReference type="PANTHER" id="PTHR13932">
    <property type="entry name" value="COPROPORPHYRINIGEN III OXIDASE"/>
    <property type="match status" value="1"/>
</dbReference>
<dbReference type="PANTHER" id="PTHR13932:SF5">
    <property type="entry name" value="RADICAL S-ADENOSYL METHIONINE DOMAIN-CONTAINING PROTEIN 1, MITOCHONDRIAL"/>
    <property type="match status" value="1"/>
</dbReference>
<dbReference type="AlphaFoldDB" id="A0A563VLA7"/>
<dbReference type="GO" id="GO:0046872">
    <property type="term" value="F:metal ion binding"/>
    <property type="evidence" value="ECO:0007669"/>
    <property type="project" value="UniProtKB-UniRule"/>
</dbReference>
<dbReference type="SFLD" id="SFLDS00029">
    <property type="entry name" value="Radical_SAM"/>
    <property type="match status" value="2"/>
</dbReference>
<dbReference type="Gene3D" id="3.20.20.70">
    <property type="entry name" value="Aldolase class I"/>
    <property type="match status" value="1"/>
</dbReference>
<dbReference type="InterPro" id="IPR004559">
    <property type="entry name" value="HemW-like"/>
</dbReference>
<evidence type="ECO:0000256" key="1">
    <source>
        <dbReference type="ARBA" id="ARBA00006100"/>
    </source>
</evidence>
<keyword evidence="4 9" id="KW-0949">S-adenosyl-L-methionine</keyword>
<dbReference type="SMART" id="SM00729">
    <property type="entry name" value="Elp3"/>
    <property type="match status" value="1"/>
</dbReference>
<dbReference type="SUPFAM" id="SSF102114">
    <property type="entry name" value="Radical SAM enzymes"/>
    <property type="match status" value="1"/>
</dbReference>
<dbReference type="SFLD" id="SFLDF00288">
    <property type="entry name" value="HemN-like__clustered_with_nucl"/>
    <property type="match status" value="1"/>
</dbReference>
<reference evidence="11 12" key="1">
    <citation type="submission" date="2019-01" db="EMBL/GenBank/DDBJ databases">
        <authorList>
            <person name="Brito A."/>
        </authorList>
    </citation>
    <scope>NUCLEOTIDE SEQUENCE [LARGE SCALE GENOMIC DNA]</scope>
    <source>
        <strain evidence="11">1</strain>
    </source>
</reference>
<evidence type="ECO:0000313" key="11">
    <source>
        <dbReference type="EMBL" id="VEP12219.1"/>
    </source>
</evidence>
<keyword evidence="9" id="KW-0963">Cytoplasm</keyword>
<dbReference type="InterPro" id="IPR006638">
    <property type="entry name" value="Elp3/MiaA/NifB-like_rSAM"/>
</dbReference>
<evidence type="ECO:0000256" key="4">
    <source>
        <dbReference type="ARBA" id="ARBA00022691"/>
    </source>
</evidence>
<gene>
    <name evidence="11" type="ORF">H1P_140002</name>
</gene>
<accession>A0A563VLA7</accession>
<evidence type="ECO:0000256" key="9">
    <source>
        <dbReference type="RuleBase" id="RU364116"/>
    </source>
</evidence>
<proteinExistence type="inferred from homology"/>
<dbReference type="GO" id="GO:0006779">
    <property type="term" value="P:porphyrin-containing compound biosynthetic process"/>
    <property type="evidence" value="ECO:0007669"/>
    <property type="project" value="InterPro"/>
</dbReference>
<dbReference type="Proteomes" id="UP000320055">
    <property type="component" value="Unassembled WGS sequence"/>
</dbReference>
<evidence type="ECO:0000256" key="7">
    <source>
        <dbReference type="ARBA" id="ARBA00023014"/>
    </source>
</evidence>
<evidence type="ECO:0000313" key="12">
    <source>
        <dbReference type="Proteomes" id="UP000320055"/>
    </source>
</evidence>
<sequence>MIYHNPTAAYIHIPFCRRRCYYCDFAISVVGDAPLQNSSTMVADYVDHLCQEIKLTAIKNEPLQTIFFGGGTPSLLPVDKLATILTTIKQYLGIASNAEISLEIDPGTFDKKQLQEYLSLGINRVSLGVQTFDSKLLEICGRTHNVKDIFTAIDLIKQANIKNFSIDLITGLPHQTIEHCQHSLETAIKIAPPHISCYDLVLEPVTAFGKQYQPGETPLPTDETTRKMYQLTQQLLTQQGYQHYEISNYAQTGYQCRHNRIYWENKYYYGFGMSAASYFNDLRFNRPGTRKTYYDWVQKGAIINVPNLTKNDYLLETLMLGLRLVEGVSLSQIAKNFGEQTKANILTCLKPYSEQNLVVLENQKGETRLKLIDPEGFLISNTILATLFEKLEV</sequence>
<dbReference type="InterPro" id="IPR058240">
    <property type="entry name" value="rSAM_sf"/>
</dbReference>
<dbReference type="GO" id="GO:0051539">
    <property type="term" value="F:4 iron, 4 sulfur cluster binding"/>
    <property type="evidence" value="ECO:0007669"/>
    <property type="project" value="UniProtKB-UniRule"/>
</dbReference>
<dbReference type="SFLD" id="SFLDG01082">
    <property type="entry name" value="B12-binding_domain_containing"/>
    <property type="match status" value="1"/>
</dbReference>
<dbReference type="OrthoDB" id="9808022at2"/>
<evidence type="ECO:0000256" key="5">
    <source>
        <dbReference type="ARBA" id="ARBA00022723"/>
    </source>
</evidence>
<keyword evidence="5 9" id="KW-0479">Metal-binding</keyword>
<dbReference type="CDD" id="cd01335">
    <property type="entry name" value="Radical_SAM"/>
    <property type="match status" value="1"/>
</dbReference>
<dbReference type="InterPro" id="IPR010723">
    <property type="entry name" value="HemN_C"/>
</dbReference>
<dbReference type="GO" id="GO:0004109">
    <property type="term" value="F:coproporphyrinogen oxidase activity"/>
    <property type="evidence" value="ECO:0007669"/>
    <property type="project" value="InterPro"/>
</dbReference>
<dbReference type="InterPro" id="IPR013785">
    <property type="entry name" value="Aldolase_TIM"/>
</dbReference>
<organism evidence="11 12">
    <name type="scientific">Hyella patelloides LEGE 07179</name>
    <dbReference type="NCBI Taxonomy" id="945734"/>
    <lineage>
        <taxon>Bacteria</taxon>
        <taxon>Bacillati</taxon>
        <taxon>Cyanobacteriota</taxon>
        <taxon>Cyanophyceae</taxon>
        <taxon>Pleurocapsales</taxon>
        <taxon>Hyellaceae</taxon>
        <taxon>Hyella</taxon>
    </lineage>
</organism>
<dbReference type="PROSITE" id="PS51918">
    <property type="entry name" value="RADICAL_SAM"/>
    <property type="match status" value="1"/>
</dbReference>
<comment type="function">
    <text evidence="9">Probably acts as a heme chaperone, transferring heme to an unknown acceptor. Binds one molecule of heme per monomer, possibly covalently. Binds 1 [4Fe-4S] cluster. The cluster is coordinated with 3 cysteines and an exchangeable S-adenosyl-L-methionine.</text>
</comment>
<dbReference type="RefSeq" id="WP_144863996.1">
    <property type="nucleotide sequence ID" value="NZ_LR213776.1"/>
</dbReference>
<evidence type="ECO:0000259" key="10">
    <source>
        <dbReference type="PROSITE" id="PS51918"/>
    </source>
</evidence>
<dbReference type="Pfam" id="PF04055">
    <property type="entry name" value="Radical_SAM"/>
    <property type="match status" value="1"/>
</dbReference>
<keyword evidence="7 9" id="KW-0411">Iron-sulfur</keyword>
<evidence type="ECO:0000256" key="3">
    <source>
        <dbReference type="ARBA" id="ARBA00022617"/>
    </source>
</evidence>
<evidence type="ECO:0000256" key="2">
    <source>
        <dbReference type="ARBA" id="ARBA00017228"/>
    </source>
</evidence>
<dbReference type="Pfam" id="PF06969">
    <property type="entry name" value="HemN_C"/>
    <property type="match status" value="1"/>
</dbReference>
<dbReference type="SFLD" id="SFLDF00562">
    <property type="entry name" value="HemN-like__clustered_with_heat"/>
    <property type="match status" value="1"/>
</dbReference>
<feature type="domain" description="Radical SAM core" evidence="10">
    <location>
        <begin position="1"/>
        <end position="242"/>
    </location>
</feature>
<protein>
    <recommendedName>
        <fullName evidence="2 9">Heme chaperone HemW</fullName>
    </recommendedName>
</protein>
<keyword evidence="8 9" id="KW-0143">Chaperone</keyword>
<dbReference type="EMBL" id="CAACVJ010000046">
    <property type="protein sequence ID" value="VEP12219.1"/>
    <property type="molecule type" value="Genomic_DNA"/>
</dbReference>